<accession>A0A7X4GML7</accession>
<dbReference type="SUPFAM" id="SSF55874">
    <property type="entry name" value="ATPase domain of HSP90 chaperone/DNA topoisomerase II/histidine kinase"/>
    <property type="match status" value="1"/>
</dbReference>
<reference evidence="14 15" key="1">
    <citation type="submission" date="2019-12" db="EMBL/GenBank/DDBJ databases">
        <title>Novel species isolated from a subtropical stream in China.</title>
        <authorList>
            <person name="Lu H."/>
        </authorList>
    </citation>
    <scope>NUCLEOTIDE SEQUENCE [LARGE SCALE GENOMIC DNA]</scope>
    <source>
        <strain evidence="14 15">FT55W</strain>
    </source>
</reference>
<evidence type="ECO:0000256" key="3">
    <source>
        <dbReference type="ARBA" id="ARBA00022553"/>
    </source>
</evidence>
<dbReference type="PROSITE" id="PS50894">
    <property type="entry name" value="HPT"/>
    <property type="match status" value="1"/>
</dbReference>
<dbReference type="EC" id="2.7.13.3" evidence="2"/>
<dbReference type="EMBL" id="WWCK01000001">
    <property type="protein sequence ID" value="MYM65312.1"/>
    <property type="molecule type" value="Genomic_DNA"/>
</dbReference>
<dbReference type="Gene3D" id="1.10.287.130">
    <property type="match status" value="1"/>
</dbReference>
<keyword evidence="6" id="KW-0902">Two-component regulatory system</keyword>
<evidence type="ECO:0000256" key="9">
    <source>
        <dbReference type="SAM" id="Coils"/>
    </source>
</evidence>
<dbReference type="InterPro" id="IPR008207">
    <property type="entry name" value="Sig_transdc_His_kin_Hpt_dom"/>
</dbReference>
<comment type="catalytic activity">
    <reaction evidence="1">
        <text>ATP + protein L-histidine = ADP + protein N-phospho-L-histidine.</text>
        <dbReference type="EC" id="2.7.13.3"/>
    </reaction>
</comment>
<dbReference type="InterPro" id="IPR011110">
    <property type="entry name" value="Reg_prop"/>
</dbReference>
<dbReference type="CDD" id="cd00082">
    <property type="entry name" value="HisKA"/>
    <property type="match status" value="1"/>
</dbReference>
<evidence type="ECO:0000256" key="2">
    <source>
        <dbReference type="ARBA" id="ARBA00012438"/>
    </source>
</evidence>
<dbReference type="Gene3D" id="3.40.50.2300">
    <property type="match status" value="1"/>
</dbReference>
<evidence type="ECO:0000256" key="1">
    <source>
        <dbReference type="ARBA" id="ARBA00000085"/>
    </source>
</evidence>
<dbReference type="InterPro" id="IPR004358">
    <property type="entry name" value="Sig_transdc_His_kin-like_C"/>
</dbReference>
<organism evidence="14 15">
    <name type="scientific">Duganella rivi</name>
    <dbReference type="NCBI Taxonomy" id="2666083"/>
    <lineage>
        <taxon>Bacteria</taxon>
        <taxon>Pseudomonadati</taxon>
        <taxon>Pseudomonadota</taxon>
        <taxon>Betaproteobacteria</taxon>
        <taxon>Burkholderiales</taxon>
        <taxon>Oxalobacteraceae</taxon>
        <taxon>Telluria group</taxon>
        <taxon>Duganella</taxon>
    </lineage>
</organism>
<evidence type="ECO:0000256" key="7">
    <source>
        <dbReference type="PROSITE-ProRule" id="PRU00110"/>
    </source>
</evidence>
<evidence type="ECO:0000259" key="13">
    <source>
        <dbReference type="PROSITE" id="PS50894"/>
    </source>
</evidence>
<feature type="region of interest" description="Disordered" evidence="10">
    <location>
        <begin position="885"/>
        <end position="907"/>
    </location>
</feature>
<dbReference type="SUPFAM" id="SSF52172">
    <property type="entry name" value="CheY-like"/>
    <property type="match status" value="1"/>
</dbReference>
<dbReference type="InterPro" id="IPR029016">
    <property type="entry name" value="GAF-like_dom_sf"/>
</dbReference>
<dbReference type="Pfam" id="PF07495">
    <property type="entry name" value="Y_Y_Y"/>
    <property type="match status" value="1"/>
</dbReference>
<dbReference type="SMART" id="SM00448">
    <property type="entry name" value="REC"/>
    <property type="match status" value="1"/>
</dbReference>
<dbReference type="Pfam" id="PF13185">
    <property type="entry name" value="GAF_2"/>
    <property type="match status" value="1"/>
</dbReference>
<dbReference type="Pfam" id="PF02518">
    <property type="entry name" value="HATPase_c"/>
    <property type="match status" value="1"/>
</dbReference>
<keyword evidence="9" id="KW-0175">Coiled coil</keyword>
<dbReference type="InterPro" id="IPR001789">
    <property type="entry name" value="Sig_transdc_resp-reg_receiver"/>
</dbReference>
<evidence type="ECO:0000256" key="10">
    <source>
        <dbReference type="SAM" id="MobiDB-lite"/>
    </source>
</evidence>
<dbReference type="Pfam" id="PF01627">
    <property type="entry name" value="Hpt"/>
    <property type="match status" value="1"/>
</dbReference>
<dbReference type="Gene3D" id="3.30.450.40">
    <property type="match status" value="1"/>
</dbReference>
<dbReference type="InterPro" id="IPR036641">
    <property type="entry name" value="HPT_dom_sf"/>
</dbReference>
<dbReference type="FunFam" id="3.30.565.10:FF:000078">
    <property type="entry name" value="Two-component sensor histidine kinase"/>
    <property type="match status" value="1"/>
</dbReference>
<dbReference type="Gene3D" id="2.130.10.10">
    <property type="entry name" value="YVTN repeat-like/Quinoprotein amine dehydrogenase"/>
    <property type="match status" value="2"/>
</dbReference>
<dbReference type="Proteomes" id="UP000450012">
    <property type="component" value="Unassembled WGS sequence"/>
</dbReference>
<dbReference type="SUPFAM" id="SSF47384">
    <property type="entry name" value="Homodimeric domain of signal transducing histidine kinase"/>
    <property type="match status" value="1"/>
</dbReference>
<dbReference type="SUPFAM" id="SSF63829">
    <property type="entry name" value="Calcium-dependent phosphotriesterase"/>
    <property type="match status" value="3"/>
</dbReference>
<feature type="modified residue" description="4-aspartylphosphate" evidence="8">
    <location>
        <position position="1444"/>
    </location>
</feature>
<dbReference type="InterPro" id="IPR011006">
    <property type="entry name" value="CheY-like_superfamily"/>
</dbReference>
<evidence type="ECO:0000256" key="4">
    <source>
        <dbReference type="ARBA" id="ARBA00022679"/>
    </source>
</evidence>
<dbReference type="SUPFAM" id="SSF55781">
    <property type="entry name" value="GAF domain-like"/>
    <property type="match status" value="1"/>
</dbReference>
<dbReference type="InterPro" id="IPR015943">
    <property type="entry name" value="WD40/YVTN_repeat-like_dom_sf"/>
</dbReference>
<dbReference type="CDD" id="cd16922">
    <property type="entry name" value="HATPase_EvgS-ArcB-TorS-like"/>
    <property type="match status" value="1"/>
</dbReference>
<dbReference type="InterPro" id="IPR036890">
    <property type="entry name" value="HATPase_C_sf"/>
</dbReference>
<protein>
    <recommendedName>
        <fullName evidence="2">histidine kinase</fullName>
        <ecNumber evidence="2">2.7.13.3</ecNumber>
    </recommendedName>
</protein>
<dbReference type="Pfam" id="PF00072">
    <property type="entry name" value="Response_reg"/>
    <property type="match status" value="1"/>
</dbReference>
<dbReference type="InterPro" id="IPR036097">
    <property type="entry name" value="HisK_dim/P_sf"/>
</dbReference>
<dbReference type="PANTHER" id="PTHR43547:SF2">
    <property type="entry name" value="HYBRID SIGNAL TRANSDUCTION HISTIDINE KINASE C"/>
    <property type="match status" value="1"/>
</dbReference>
<feature type="domain" description="Response regulatory" evidence="12">
    <location>
        <begin position="1395"/>
        <end position="1517"/>
    </location>
</feature>
<dbReference type="SMART" id="SM00388">
    <property type="entry name" value="HisKA"/>
    <property type="match status" value="1"/>
</dbReference>
<dbReference type="Gene3D" id="1.20.120.160">
    <property type="entry name" value="HPT domain"/>
    <property type="match status" value="1"/>
</dbReference>
<dbReference type="Gene3D" id="3.30.565.10">
    <property type="entry name" value="Histidine kinase-like ATPase, C-terminal domain"/>
    <property type="match status" value="1"/>
</dbReference>
<dbReference type="CDD" id="cd17546">
    <property type="entry name" value="REC_hyHK_CKI1_RcsC-like"/>
    <property type="match status" value="1"/>
</dbReference>
<dbReference type="Pfam" id="PF00512">
    <property type="entry name" value="HisKA"/>
    <property type="match status" value="1"/>
</dbReference>
<dbReference type="SMART" id="SM00387">
    <property type="entry name" value="HATPase_c"/>
    <property type="match status" value="1"/>
</dbReference>
<dbReference type="PROSITE" id="PS50109">
    <property type="entry name" value="HIS_KIN"/>
    <property type="match status" value="1"/>
</dbReference>
<dbReference type="InterPro" id="IPR003018">
    <property type="entry name" value="GAF"/>
</dbReference>
<dbReference type="Gene3D" id="2.60.40.10">
    <property type="entry name" value="Immunoglobulins"/>
    <property type="match status" value="1"/>
</dbReference>
<dbReference type="SMART" id="SM00065">
    <property type="entry name" value="GAF"/>
    <property type="match status" value="1"/>
</dbReference>
<dbReference type="InterPro" id="IPR003594">
    <property type="entry name" value="HATPase_dom"/>
</dbReference>
<name>A0A7X4GML7_9BURK</name>
<evidence type="ECO:0000259" key="11">
    <source>
        <dbReference type="PROSITE" id="PS50109"/>
    </source>
</evidence>
<keyword evidence="5" id="KW-0418">Kinase</keyword>
<proteinExistence type="predicted"/>
<evidence type="ECO:0000256" key="8">
    <source>
        <dbReference type="PROSITE-ProRule" id="PRU00169"/>
    </source>
</evidence>
<dbReference type="InterPro" id="IPR011123">
    <property type="entry name" value="Y_Y_Y"/>
</dbReference>
<dbReference type="InterPro" id="IPR013783">
    <property type="entry name" value="Ig-like_fold"/>
</dbReference>
<sequence>MRARATCWPSLNPDYLMLRLKSLCCRMLLPLLLLWSLGASAAAPPRTLRFEQLSVEHGLAQETVLAIAQDKQGFIWLGTQAGLTRFDGYRTITYKSAISDPHSLADNWVRVLHLDRSGQLWVGTDGGLDRYDSATKTFTHFLPRESAQRGNGNRHVRAIVDDGLGGLWVATADGLHHFDPASKRFTSWHHDPSDAGSLANDHVNALARDAAGRLWVGTASGLDMLPPGGTRFQHYAIDTSGDSKFNSVIALQVDSAQTLWVGTQAGLEQWRLLGAEPQRRRLGAREGLKPGVSITTLYEDGEANLWVGSLADGLFRWLPGEERLVQYRHQVSDTHSVADNQISAMYRDRVGTFWVGTWNDGVSRVDMGSGGFARIVRQADQPNSLSDNKIRGILPDGRGKLWLGSSGGLNLYDPVTGESKVWRHNPQNANSISDDQVTTLWREKNGNIWLGGPAGINHLNLATGVIRAVSFVRGDPASDTIRNIVGDRSGVLWIASRGGLHRLDPNTLESRTFRHDPADPASLSDNVVRPILEDRNGQLWIGTFNGLDLLDRKTDKFRHYRRDPNDPHSLSHDEVHYLYEDARGAIWVGTAAGLNKMEVSADGSVKFRRYLRKDGIADDAIASILPDDAGNLWMSTNSGLSRLNIETGLVRNYSGADGTIEGAYFDGAALRTPDGTLYFGGFNGITAFSPAEVRENSVAPTVAITDFQIFNKSLKPGQGEHGEVLKTAIEHTGALTLLEADSVFSLEFAALHYAAPQRNRFAYQLQGFDEDWVVTDSTKRFATYTNLDPGKYVFRVKAANKDGIWNDNAATLEITIRPPFWKTWWFRSLLALIAAGAAYAAYHARVRALRHQQWRLEHLVGSRTAEVEHKNQQLQQQKHELERRRLEAEAQRAEAEQRRIDTERQKEEVEQAHRNISVLSELGREMSASLDMETTMQTLYRHVNHLMNAQIFGIGFVREDDGVIDFPFAIEGGVRTLPYQRRLDQPNQLAVWCLTHRKPIFINDFRKEYRDYMDESGLESLVPCVREDGQPVAKAHSMMYAPLVINDRVVGLLCVQSTERNAYQRVHMDMLQTLASHAAAGLENARAYQQLEDTLQTLRQTQDQLMAQERQVRLHTEELALANRALQDNEERLRYAKQKAEDATRQKSEFLANMSHEMRTPLAGVIGMLGFALRDPHMAAGTREQILRGQANAQSLLSIINDLLDFSKIEAGKLTIENIDFSLSAAVENVVSLFEEQAAAHSVGFSLEFDERLPQFVVGDPTRLRQVLVNLVGNAFKFTQQGSVKMRVECVPDEGEHNRIRFSVADTGIGIEADAIPRLFQQFEQADASTTRRYGGTGLGLAICRQLVELMGGSINAVSTPGKGSVFMFELPLPNGVAPPVVPHVPREPHSHQLKVLCAEDFPTNQIIIRMMLEDLGHKVDIAANGALAVKACSLSRYDLILMDGRMPEMDGASATRLIRSGGPDGAPVRDQELMIIALTANASEEDRSRYLAAGMDDFLTKPIDEDKLHFQLSRAIERQLQRGFQLPRMQPRRHPALGTPELDSMFGVAPASLETSRLAQHSGGASDLKARLRSVFNQDAPLRLADLEYALLQRDREVAGRLLHGMKGSAGYLEEQELQALCGDLEMEADHGNWQQVETAMPQLRRLLEQVRAASTL</sequence>
<keyword evidence="3 8" id="KW-0597">Phosphoprotein</keyword>
<feature type="domain" description="HPt" evidence="13">
    <location>
        <begin position="1566"/>
        <end position="1658"/>
    </location>
</feature>
<gene>
    <name evidence="14" type="ORF">GTP45_00510</name>
</gene>
<keyword evidence="4" id="KW-0808">Transferase</keyword>
<evidence type="ECO:0000256" key="6">
    <source>
        <dbReference type="ARBA" id="ARBA00023012"/>
    </source>
</evidence>
<evidence type="ECO:0000256" key="5">
    <source>
        <dbReference type="ARBA" id="ARBA00022777"/>
    </source>
</evidence>
<evidence type="ECO:0000313" key="15">
    <source>
        <dbReference type="Proteomes" id="UP000450012"/>
    </source>
</evidence>
<evidence type="ECO:0000259" key="12">
    <source>
        <dbReference type="PROSITE" id="PS50110"/>
    </source>
</evidence>
<feature type="coiled-coil region" evidence="9">
    <location>
        <begin position="1084"/>
        <end position="1146"/>
    </location>
</feature>
<evidence type="ECO:0000313" key="14">
    <source>
        <dbReference type="EMBL" id="MYM65312.1"/>
    </source>
</evidence>
<dbReference type="FunFam" id="2.60.40.10:FF:000791">
    <property type="entry name" value="Two-component system sensor histidine kinase/response regulator"/>
    <property type="match status" value="1"/>
</dbReference>
<dbReference type="PANTHER" id="PTHR43547">
    <property type="entry name" value="TWO-COMPONENT HISTIDINE KINASE"/>
    <property type="match status" value="1"/>
</dbReference>
<dbReference type="InterPro" id="IPR003661">
    <property type="entry name" value="HisK_dim/P_dom"/>
</dbReference>
<dbReference type="InterPro" id="IPR005467">
    <property type="entry name" value="His_kinase_dom"/>
</dbReference>
<dbReference type="PRINTS" id="PR00344">
    <property type="entry name" value="BCTRLSENSOR"/>
</dbReference>
<keyword evidence="15" id="KW-1185">Reference proteome</keyword>
<feature type="domain" description="Histidine kinase" evidence="11">
    <location>
        <begin position="1153"/>
        <end position="1375"/>
    </location>
</feature>
<feature type="modified residue" description="Phosphohistidine" evidence="7">
    <location>
        <position position="1605"/>
    </location>
</feature>
<dbReference type="SUPFAM" id="SSF47226">
    <property type="entry name" value="Histidine-containing phosphotransfer domain, HPT domain"/>
    <property type="match status" value="1"/>
</dbReference>
<dbReference type="GO" id="GO:0000155">
    <property type="term" value="F:phosphorelay sensor kinase activity"/>
    <property type="evidence" value="ECO:0007669"/>
    <property type="project" value="InterPro"/>
</dbReference>
<dbReference type="PROSITE" id="PS50110">
    <property type="entry name" value="RESPONSE_REGULATORY"/>
    <property type="match status" value="1"/>
</dbReference>
<dbReference type="Pfam" id="PF07494">
    <property type="entry name" value="Reg_prop"/>
    <property type="match status" value="7"/>
</dbReference>
<comment type="caution">
    <text evidence="14">The sequence shown here is derived from an EMBL/GenBank/DDBJ whole genome shotgun (WGS) entry which is preliminary data.</text>
</comment>